<comment type="function">
    <text evidence="6">Involved in nucleolar processing of pre-18S ribosomal RNA. Has a role in the nuclear export of 40S pre-ribosomal subunit to the cytoplasm.</text>
</comment>
<keyword evidence="4" id="KW-0698">rRNA processing</keyword>
<dbReference type="PANTHER" id="PTHR23183:SF0">
    <property type="entry name" value="NUCLEOLAR PROTEIN 14"/>
    <property type="match status" value="1"/>
</dbReference>
<accession>A0A507FD63</accession>
<evidence type="ECO:0000313" key="9">
    <source>
        <dbReference type="EMBL" id="TPX73510.1"/>
    </source>
</evidence>
<feature type="coiled-coil region" evidence="7">
    <location>
        <begin position="224"/>
        <end position="251"/>
    </location>
</feature>
<dbReference type="PANTHER" id="PTHR23183">
    <property type="entry name" value="NOP14"/>
    <property type="match status" value="1"/>
</dbReference>
<keyword evidence="10" id="KW-1185">Reference proteome</keyword>
<organism evidence="9 10">
    <name type="scientific">Chytriomyces confervae</name>
    <dbReference type="NCBI Taxonomy" id="246404"/>
    <lineage>
        <taxon>Eukaryota</taxon>
        <taxon>Fungi</taxon>
        <taxon>Fungi incertae sedis</taxon>
        <taxon>Chytridiomycota</taxon>
        <taxon>Chytridiomycota incertae sedis</taxon>
        <taxon>Chytridiomycetes</taxon>
        <taxon>Chytridiales</taxon>
        <taxon>Chytriomycetaceae</taxon>
        <taxon>Chytriomyces</taxon>
    </lineage>
</organism>
<evidence type="ECO:0000256" key="1">
    <source>
        <dbReference type="ARBA" id="ARBA00004604"/>
    </source>
</evidence>
<dbReference type="GO" id="GO:0030692">
    <property type="term" value="C:Noc4p-Nop14p complex"/>
    <property type="evidence" value="ECO:0007669"/>
    <property type="project" value="TreeGrafter"/>
</dbReference>
<dbReference type="GO" id="GO:0030490">
    <property type="term" value="P:maturation of SSU-rRNA"/>
    <property type="evidence" value="ECO:0007669"/>
    <property type="project" value="TreeGrafter"/>
</dbReference>
<evidence type="ECO:0000313" key="10">
    <source>
        <dbReference type="Proteomes" id="UP000320333"/>
    </source>
</evidence>
<sequence>MGFGADRDKSSKKGNGSALKNLRATLKAQGVIGMKTESKKHRLASKGMSSKAVAKQNLRALDRKTSSSNPFEQQVSRLKHDVLGRKVKGVVGKPMLQRRKAEENRKKTLAVEMQRKHRESSFVDRRFGENNPALSVEDRMLERFMREKSKTSTRSGSLFNLEEEDLTHMGQSISGMDDYALESGLEKVDDEDGNIDKNTVKYSHFGGFEDDENPDRRKSKNEVMAEVIAKSKFHKQERQKLNDEVLQLAEEVDADLDDIRGLLLGDKADAKPDATAAADAKARRRPLAPQTDDYDRFIREMKGDAKAAPTNRLKTEEEKAADEKSELEKLEAERLERMKGPTKSGKKRSAQADDLDDDLGGAATSIPASDDDDDDDEDDEDADSSDEKGANAKPLTYDSEGILVNKTVFMRKRVKKDESDDDEDEDEDEDDDEEDEDDDDDEDDEDEDELAGENDDENEEESEDDENAIDELDDDDLNEDAEGSVPSESEEVEVKVKDSKGAAALDPAASIPYTFVAPETHADLLKYVDHLGPADQSTVIHRIRVLYHVKLGGLNRKKLETLLTILFEHLQYLSRKSPASVATVNALMKHVHELSVQFPSIATDLCLRKIRKLHSGIQSAVDKGNALPWIDDLVLLKTISAIFSVSDFNHCVGTRAELLMSEYLMMCPVQNGRQALSGLILCQVFREYVKVSKRYVPEVIQFLRKLLDSLHPECEDTTMAISKFSTEPIELQLSTLLARPLEKRAELLPVFKTDGFKLAVFGSTLNTIAQYARVYSDLSGFIEVFAPLLEKMKAIGERRRLSEAVATSFKIHTELVQGLLASAQLKRKPLQLQKRKAIAIKTYVPKFQEHYSHDRRFDPNKERAEAKKVKAEYKKEFKGAVRELRKDGQFIARQRLEERKEKAGIYKKKMDRIMGDLANLEGAMRGYEKMNKK</sequence>
<name>A0A507FD63_9FUNG</name>
<dbReference type="Proteomes" id="UP000320333">
    <property type="component" value="Unassembled WGS sequence"/>
</dbReference>
<evidence type="ECO:0000256" key="7">
    <source>
        <dbReference type="SAM" id="Coils"/>
    </source>
</evidence>
<keyword evidence="5" id="KW-0539">Nucleus</keyword>
<reference evidence="9 10" key="1">
    <citation type="journal article" date="2019" name="Sci. Rep.">
        <title>Comparative genomics of chytrid fungi reveal insights into the obligate biotrophic and pathogenic lifestyle of Synchytrium endobioticum.</title>
        <authorList>
            <person name="van de Vossenberg B.T.L.H."/>
            <person name="Warris S."/>
            <person name="Nguyen H.D.T."/>
            <person name="van Gent-Pelzer M.P.E."/>
            <person name="Joly D.L."/>
            <person name="van de Geest H.C."/>
            <person name="Bonants P.J.M."/>
            <person name="Smith D.S."/>
            <person name="Levesque C.A."/>
            <person name="van der Lee T.A.J."/>
        </authorList>
    </citation>
    <scope>NUCLEOTIDE SEQUENCE [LARGE SCALE GENOMIC DNA]</scope>
    <source>
        <strain evidence="9 10">CBS 675.73</strain>
    </source>
</reference>
<proteinExistence type="inferred from homology"/>
<dbReference type="OrthoDB" id="441771at2759"/>
<feature type="compositionally biased region" description="Basic and acidic residues" evidence="8">
    <location>
        <begin position="293"/>
        <end position="305"/>
    </location>
</feature>
<evidence type="ECO:0000256" key="5">
    <source>
        <dbReference type="ARBA" id="ARBA00023242"/>
    </source>
</evidence>
<feature type="compositionally biased region" description="Basic and acidic residues" evidence="8">
    <location>
        <begin position="313"/>
        <end position="339"/>
    </location>
</feature>
<evidence type="ECO:0000256" key="8">
    <source>
        <dbReference type="SAM" id="MobiDB-lite"/>
    </source>
</evidence>
<feature type="region of interest" description="Disordered" evidence="8">
    <location>
        <begin position="94"/>
        <end position="126"/>
    </location>
</feature>
<comment type="subcellular location">
    <subcellularLocation>
        <location evidence="1">Nucleus</location>
        <location evidence="1">Nucleolus</location>
    </subcellularLocation>
</comment>
<dbReference type="InterPro" id="IPR007276">
    <property type="entry name" value="Nop14"/>
</dbReference>
<evidence type="ECO:0000256" key="2">
    <source>
        <dbReference type="ARBA" id="ARBA00007466"/>
    </source>
</evidence>
<feature type="compositionally biased region" description="Acidic residues" evidence="8">
    <location>
        <begin position="419"/>
        <end position="482"/>
    </location>
</feature>
<evidence type="ECO:0000256" key="3">
    <source>
        <dbReference type="ARBA" id="ARBA00022517"/>
    </source>
</evidence>
<gene>
    <name evidence="9" type="ORF">CcCBS67573_g05214</name>
</gene>
<feature type="region of interest" description="Disordered" evidence="8">
    <location>
        <begin position="263"/>
        <end position="494"/>
    </location>
</feature>
<keyword evidence="3" id="KW-0690">Ribosome biogenesis</keyword>
<feature type="region of interest" description="Disordered" evidence="8">
    <location>
        <begin position="32"/>
        <end position="52"/>
    </location>
</feature>
<feature type="region of interest" description="Disordered" evidence="8">
    <location>
        <begin position="186"/>
        <end position="221"/>
    </location>
</feature>
<keyword evidence="7" id="KW-0175">Coiled coil</keyword>
<dbReference type="EMBL" id="QEAP01000181">
    <property type="protein sequence ID" value="TPX73510.1"/>
    <property type="molecule type" value="Genomic_DNA"/>
</dbReference>
<dbReference type="GO" id="GO:0032040">
    <property type="term" value="C:small-subunit processome"/>
    <property type="evidence" value="ECO:0007669"/>
    <property type="project" value="InterPro"/>
</dbReference>
<comment type="caution">
    <text evidence="9">The sequence shown here is derived from an EMBL/GenBank/DDBJ whole genome shotgun (WGS) entry which is preliminary data.</text>
</comment>
<dbReference type="Pfam" id="PF04147">
    <property type="entry name" value="Nop14"/>
    <property type="match status" value="1"/>
</dbReference>
<dbReference type="AlphaFoldDB" id="A0A507FD63"/>
<dbReference type="STRING" id="246404.A0A507FD63"/>
<evidence type="ECO:0008006" key="11">
    <source>
        <dbReference type="Google" id="ProtNLM"/>
    </source>
</evidence>
<comment type="similarity">
    <text evidence="2">Belongs to the NOP14 family.</text>
</comment>
<evidence type="ECO:0000256" key="4">
    <source>
        <dbReference type="ARBA" id="ARBA00022552"/>
    </source>
</evidence>
<feature type="compositionally biased region" description="Acidic residues" evidence="8">
    <location>
        <begin position="369"/>
        <end position="384"/>
    </location>
</feature>
<evidence type="ECO:0000256" key="6">
    <source>
        <dbReference type="ARBA" id="ARBA00024695"/>
    </source>
</evidence>
<protein>
    <recommendedName>
        <fullName evidence="11">Nucleolar protein 14</fullName>
    </recommendedName>
</protein>